<dbReference type="EMBL" id="CAKMTQ010000034">
    <property type="protein sequence ID" value="CAH1535382.1"/>
    <property type="molecule type" value="Genomic_DNA"/>
</dbReference>
<evidence type="ECO:0000259" key="1">
    <source>
        <dbReference type="Pfam" id="PF00535"/>
    </source>
</evidence>
<name>A0AAU9QB28_9VIBR</name>
<evidence type="ECO:0000313" key="3">
    <source>
        <dbReference type="Proteomes" id="UP001295420"/>
    </source>
</evidence>
<comment type="caution">
    <text evidence="2">The sequence shown here is derived from an EMBL/GenBank/DDBJ whole genome shotgun (WGS) entry which is preliminary data.</text>
</comment>
<dbReference type="PANTHER" id="PTHR22916">
    <property type="entry name" value="GLYCOSYLTRANSFERASE"/>
    <property type="match status" value="1"/>
</dbReference>
<dbReference type="RefSeq" id="WP_409931599.1">
    <property type="nucleotide sequence ID" value="NZ_CAKMTQ010000034.1"/>
</dbReference>
<protein>
    <submittedName>
        <fullName evidence="2">Glycosyltransferase</fullName>
    </submittedName>
</protein>
<proteinExistence type="predicted"/>
<dbReference type="Pfam" id="PF00535">
    <property type="entry name" value="Glycos_transf_2"/>
    <property type="match status" value="1"/>
</dbReference>
<dbReference type="InterPro" id="IPR029044">
    <property type="entry name" value="Nucleotide-diphossugar_trans"/>
</dbReference>
<reference evidence="2" key="1">
    <citation type="submission" date="2022-01" db="EMBL/GenBank/DDBJ databases">
        <authorList>
            <person name="Lagorce A."/>
        </authorList>
    </citation>
    <scope>NUCLEOTIDE SEQUENCE</scope>
    <source>
        <strain evidence="2">Th15_F1_D04</strain>
    </source>
</reference>
<organism evidence="2 3">
    <name type="scientific">Vibrio owensii</name>
    <dbReference type="NCBI Taxonomy" id="696485"/>
    <lineage>
        <taxon>Bacteria</taxon>
        <taxon>Pseudomonadati</taxon>
        <taxon>Pseudomonadota</taxon>
        <taxon>Gammaproteobacteria</taxon>
        <taxon>Vibrionales</taxon>
        <taxon>Vibrionaceae</taxon>
        <taxon>Vibrio</taxon>
    </lineage>
</organism>
<feature type="domain" description="Glycosyltransferase 2-like" evidence="1">
    <location>
        <begin position="11"/>
        <end position="168"/>
    </location>
</feature>
<dbReference type="GO" id="GO:0016758">
    <property type="term" value="F:hexosyltransferase activity"/>
    <property type="evidence" value="ECO:0007669"/>
    <property type="project" value="UniProtKB-ARBA"/>
</dbReference>
<accession>A0AAU9QB28</accession>
<dbReference type="PANTHER" id="PTHR22916:SF3">
    <property type="entry name" value="UDP-GLCNAC:BETAGAL BETA-1,3-N-ACETYLGLUCOSAMINYLTRANSFERASE-LIKE PROTEIN 1"/>
    <property type="match status" value="1"/>
</dbReference>
<dbReference type="InterPro" id="IPR001173">
    <property type="entry name" value="Glyco_trans_2-like"/>
</dbReference>
<sequence>MASLNENISVSVIVPIFNAENYIDKCLASLLNQTLNSIEVICINDASTDNTEEILREYEVKNDNLKVINLRENIKQGGARNIGLEHARGKYIAFVDADDSVSIDMYENLYAKGIETDSDVVDSDYYNIFSDKKEIVQQEFFADDKSRRIINFGRLWTKIFKREMFCDEQKVRFPEGMFYEDNYAQLFLALKTNKICKVNKAFYNYYVHDNSTTRGDNNPKIFDRVDSSILMMRDFKNAKGIYETFEKEVEYRFITLGVINTFLQIAKSYSYYPERSIEKVLKLASEVKASRNPYFSKKEKVVLLLIRLSPKLLYKLLRYRAK</sequence>
<dbReference type="Gene3D" id="3.90.550.10">
    <property type="entry name" value="Spore Coat Polysaccharide Biosynthesis Protein SpsA, Chain A"/>
    <property type="match status" value="1"/>
</dbReference>
<evidence type="ECO:0000313" key="2">
    <source>
        <dbReference type="EMBL" id="CAH1535382.1"/>
    </source>
</evidence>
<dbReference type="CDD" id="cd00761">
    <property type="entry name" value="Glyco_tranf_GTA_type"/>
    <property type="match status" value="1"/>
</dbReference>
<dbReference type="SUPFAM" id="SSF53448">
    <property type="entry name" value="Nucleotide-diphospho-sugar transferases"/>
    <property type="match status" value="1"/>
</dbReference>
<dbReference type="AlphaFoldDB" id="A0AAU9QB28"/>
<dbReference type="Proteomes" id="UP001295420">
    <property type="component" value="Unassembled WGS sequence"/>
</dbReference>
<gene>
    <name evidence="2" type="ORF">THF1D04_40170</name>
</gene>